<dbReference type="InterPro" id="IPR013520">
    <property type="entry name" value="Ribonucl_H"/>
</dbReference>
<dbReference type="SUPFAM" id="SSF53098">
    <property type="entry name" value="Ribonuclease H-like"/>
    <property type="match status" value="1"/>
</dbReference>
<dbReference type="PANTHER" id="PTHR23044:SF61">
    <property type="entry name" value="3'-5' EXORIBONUCLEASE 1-RELATED"/>
    <property type="match status" value="1"/>
</dbReference>
<keyword evidence="3" id="KW-1185">Reference proteome</keyword>
<dbReference type="Proteomes" id="UP000003157">
    <property type="component" value="Unassembled WGS sequence"/>
</dbReference>
<evidence type="ECO:0000259" key="1">
    <source>
        <dbReference type="SMART" id="SM00479"/>
    </source>
</evidence>
<dbReference type="AlphaFoldDB" id="E7GEA8"/>
<dbReference type="HOGENOM" id="CLU_1425801_0_0_9"/>
<feature type="domain" description="Exonuclease" evidence="1">
    <location>
        <begin position="8"/>
        <end position="185"/>
    </location>
</feature>
<dbReference type="InterPro" id="IPR036397">
    <property type="entry name" value="RNaseH_sf"/>
</dbReference>
<dbReference type="EMBL" id="ADKX01000046">
    <property type="protein sequence ID" value="EFW03589.1"/>
    <property type="molecule type" value="Genomic_DNA"/>
</dbReference>
<dbReference type="GeneID" id="78231457"/>
<dbReference type="GO" id="GO:0003676">
    <property type="term" value="F:nucleic acid binding"/>
    <property type="evidence" value="ECO:0007669"/>
    <property type="project" value="InterPro"/>
</dbReference>
<dbReference type="InterPro" id="IPR012337">
    <property type="entry name" value="RNaseH-like_sf"/>
</dbReference>
<sequence>MNYDYAGQYIVIDLEFSKERNKTEIFELAAKKIYTTRYGERIIEGDKFRRIIKPHNIPSNSILSLTGVSRDEILSSINFSEVFKEFLKWIHKDNLETLYVSWGPRDSAVLRVNCKDNGFEKEFNEMTFIDLQSYIMEQENFQQLPSLMQIVEKEFGEFKGTEHHASYDAYNTALLMKKKLENLNGIEHKK</sequence>
<dbReference type="Gene3D" id="3.30.420.10">
    <property type="entry name" value="Ribonuclease H-like superfamily/Ribonuclease H"/>
    <property type="match status" value="1"/>
</dbReference>
<name>E7GEA8_9FIRM</name>
<dbReference type="STRING" id="100884.GCA_000269565_03710"/>
<dbReference type="InterPro" id="IPR051274">
    <property type="entry name" value="3-5_Exoribonuclease"/>
</dbReference>
<comment type="caution">
    <text evidence="2">The sequence shown here is derived from an EMBL/GenBank/DDBJ whole genome shotgun (WGS) entry which is preliminary data.</text>
</comment>
<dbReference type="GO" id="GO:0004527">
    <property type="term" value="F:exonuclease activity"/>
    <property type="evidence" value="ECO:0007669"/>
    <property type="project" value="UniProtKB-ARBA"/>
</dbReference>
<reference evidence="2 3" key="1">
    <citation type="submission" date="2010-12" db="EMBL/GenBank/DDBJ databases">
        <title>The Genome Sequence of Coprobacillus sp. strain 29_1.</title>
        <authorList>
            <consortium name="The Broad Institute Genome Sequencing Platform"/>
            <person name="Earl A."/>
            <person name="Ward D."/>
            <person name="Feldgarden M."/>
            <person name="Gevers D."/>
            <person name="Daigneault M."/>
            <person name="Sibley C.D."/>
            <person name="White A."/>
            <person name="Strauss J."/>
            <person name="Allen-Vercoe E."/>
            <person name="Young S.K."/>
            <person name="Zeng Q."/>
            <person name="Gargeya S."/>
            <person name="Fitzgerald M."/>
            <person name="Haas B."/>
            <person name="Abouelleil A."/>
            <person name="Alvarado L."/>
            <person name="Arachchi H.M."/>
            <person name="Berlin A."/>
            <person name="Brown A."/>
            <person name="Chapman S.B."/>
            <person name="Chen Z."/>
            <person name="Dunbar C."/>
            <person name="Freedman E."/>
            <person name="Gearin G."/>
            <person name="Gellesch M."/>
            <person name="Goldberg J."/>
            <person name="Griggs A."/>
            <person name="Gujja S."/>
            <person name="Heilman E."/>
            <person name="Heiman D."/>
            <person name="Howarth C."/>
            <person name="Larson L."/>
            <person name="Lui A."/>
            <person name="MacDonald P.J.P."/>
            <person name="Mehta T."/>
            <person name="Montmayeur A."/>
            <person name="Murphy C."/>
            <person name="Neiman D."/>
            <person name="Pearson M."/>
            <person name="Priest M."/>
            <person name="Roberts A."/>
            <person name="Saif S."/>
            <person name="Shea T."/>
            <person name="Shenoy N."/>
            <person name="Sisk P."/>
            <person name="Stolte C."/>
            <person name="Sykes S."/>
            <person name="White J."/>
            <person name="Yandava C."/>
            <person name="Nusbaum C."/>
            <person name="Birren B."/>
        </authorList>
    </citation>
    <scope>NUCLEOTIDE SEQUENCE [LARGE SCALE GENOMIC DNA]</scope>
    <source>
        <strain evidence="2 3">29_1</strain>
    </source>
</reference>
<dbReference type="OrthoDB" id="159416at2"/>
<dbReference type="Pfam" id="PF00929">
    <property type="entry name" value="RNase_T"/>
    <property type="match status" value="1"/>
</dbReference>
<evidence type="ECO:0000313" key="2">
    <source>
        <dbReference type="EMBL" id="EFW03589.1"/>
    </source>
</evidence>
<accession>E7GEA8</accession>
<dbReference type="RefSeq" id="WP_008790362.1">
    <property type="nucleotide sequence ID" value="NZ_AKCB01000004.1"/>
</dbReference>
<evidence type="ECO:0000313" key="3">
    <source>
        <dbReference type="Proteomes" id="UP000003157"/>
    </source>
</evidence>
<dbReference type="PANTHER" id="PTHR23044">
    <property type="entry name" value="3'-5' EXONUCLEASE ERI1-RELATED"/>
    <property type="match status" value="1"/>
</dbReference>
<dbReference type="eggNOG" id="COG5018">
    <property type="taxonomic scope" value="Bacteria"/>
</dbReference>
<proteinExistence type="predicted"/>
<gene>
    <name evidence="2" type="ORF">HMPREF9488_03280</name>
</gene>
<dbReference type="SMART" id="SM00479">
    <property type="entry name" value="EXOIII"/>
    <property type="match status" value="1"/>
</dbReference>
<protein>
    <recommendedName>
        <fullName evidence="1">Exonuclease domain-containing protein</fullName>
    </recommendedName>
</protein>
<organism evidence="2 3">
    <name type="scientific">Coprobacillus cateniformis</name>
    <dbReference type="NCBI Taxonomy" id="100884"/>
    <lineage>
        <taxon>Bacteria</taxon>
        <taxon>Bacillati</taxon>
        <taxon>Bacillota</taxon>
        <taxon>Erysipelotrichia</taxon>
        <taxon>Erysipelotrichales</taxon>
        <taxon>Coprobacillaceae</taxon>
        <taxon>Coprobacillus</taxon>
    </lineage>
</organism>